<dbReference type="STRING" id="1348853.LK12_14185"/>
<dbReference type="Proteomes" id="UP000031057">
    <property type="component" value="Unassembled WGS sequence"/>
</dbReference>
<keyword evidence="5" id="KW-0472">Membrane</keyword>
<feature type="region of interest" description="Disordered" evidence="6">
    <location>
        <begin position="71"/>
        <end position="96"/>
    </location>
</feature>
<evidence type="ECO:0000256" key="4">
    <source>
        <dbReference type="ARBA" id="ARBA00022989"/>
    </source>
</evidence>
<dbReference type="EMBL" id="JTDI01000003">
    <property type="protein sequence ID" value="KHK91875.1"/>
    <property type="molecule type" value="Genomic_DNA"/>
</dbReference>
<comment type="subcellular location">
    <subcellularLocation>
        <location evidence="1">Membrane</location>
        <topology evidence="1">Single-pass membrane protein</topology>
    </subcellularLocation>
</comment>
<keyword evidence="4" id="KW-1133">Transmembrane helix</keyword>
<dbReference type="RefSeq" id="WP_039284895.1">
    <property type="nucleotide sequence ID" value="NZ_JTDI01000003.1"/>
</dbReference>
<gene>
    <name evidence="7" type="ORF">LK12_14185</name>
</gene>
<comment type="similarity">
    <text evidence="2">Belongs to the TrbI/VirB10 family.</text>
</comment>
<organism evidence="7 8">
    <name type="scientific">Novosphingobium malaysiense</name>
    <dbReference type="NCBI Taxonomy" id="1348853"/>
    <lineage>
        <taxon>Bacteria</taxon>
        <taxon>Pseudomonadati</taxon>
        <taxon>Pseudomonadota</taxon>
        <taxon>Alphaproteobacteria</taxon>
        <taxon>Sphingomonadales</taxon>
        <taxon>Sphingomonadaceae</taxon>
        <taxon>Novosphingobium</taxon>
    </lineage>
</organism>
<dbReference type="InterPro" id="IPR042217">
    <property type="entry name" value="T4SS_VirB10/TrbI"/>
</dbReference>
<reference evidence="7 8" key="1">
    <citation type="submission" date="2014-10" db="EMBL/GenBank/DDBJ databases">
        <title>Genome sequence of Novosphingobium malaysiense MUSC 273(T).</title>
        <authorList>
            <person name="Lee L.-H."/>
        </authorList>
    </citation>
    <scope>NUCLEOTIDE SEQUENCE [LARGE SCALE GENOMIC DNA]</scope>
    <source>
        <strain evidence="7 8">MUSC 273</strain>
    </source>
</reference>
<protein>
    <submittedName>
        <fullName evidence="7">Conjugal transfer protein TrbI</fullName>
    </submittedName>
</protein>
<dbReference type="GO" id="GO:0016020">
    <property type="term" value="C:membrane"/>
    <property type="evidence" value="ECO:0007669"/>
    <property type="project" value="UniProtKB-SubCell"/>
</dbReference>
<dbReference type="InterPro" id="IPR005498">
    <property type="entry name" value="T4SS_VirB10/TraB/TrbI"/>
</dbReference>
<feature type="compositionally biased region" description="Polar residues" evidence="6">
    <location>
        <begin position="1"/>
        <end position="12"/>
    </location>
</feature>
<evidence type="ECO:0000256" key="3">
    <source>
        <dbReference type="ARBA" id="ARBA00022692"/>
    </source>
</evidence>
<sequence>MTEQTPSSQETAPTPAKADPETLVLRGTPQRVVRFRREIIIGGAALGSLVISGTAWRALRSPHPGIFAQDSDKVEAASPPEEVNNAPSTYGDGPKLGAPLPGDLGGPILEHERSLGAMQRPPADPVRDQAAQRAEAEHERIAAQRKAAREAGVMIQLGQGAQPPAAAPATTAVAEPAYADGSAGAIPVAGPESDPNGQAHKAAFLAQDNAGSDVSAFRLTPAPSPYTLSAGSVIAASLITGLDSDLPGLVTAQVTQNVYDSLTGRILLIPQGSRLIGRYDSVVAFGQQRALVAWERIILPDGSSIRLDDLPASDPEGYSGLADKNDRHSWQLLKGAVLSTLLGVGTQLSLNNESDLVRAIRQSAQQSGANAGDQLVSKSLGIQPTIRVRPGWPLRVVVHKDIVLRPWHPAGG</sequence>
<evidence type="ECO:0000256" key="1">
    <source>
        <dbReference type="ARBA" id="ARBA00004167"/>
    </source>
</evidence>
<accession>A0A0B1ZL92</accession>
<comment type="caution">
    <text evidence="7">The sequence shown here is derived from an EMBL/GenBank/DDBJ whole genome shotgun (WGS) entry which is preliminary data.</text>
</comment>
<keyword evidence="3" id="KW-0812">Transmembrane</keyword>
<keyword evidence="8" id="KW-1185">Reference proteome</keyword>
<dbReference type="CDD" id="cd16429">
    <property type="entry name" value="VirB10"/>
    <property type="match status" value="1"/>
</dbReference>
<evidence type="ECO:0000256" key="5">
    <source>
        <dbReference type="ARBA" id="ARBA00023136"/>
    </source>
</evidence>
<feature type="region of interest" description="Disordered" evidence="6">
    <location>
        <begin position="1"/>
        <end position="23"/>
    </location>
</feature>
<evidence type="ECO:0000256" key="6">
    <source>
        <dbReference type="SAM" id="MobiDB-lite"/>
    </source>
</evidence>
<proteinExistence type="inferred from homology"/>
<dbReference type="OrthoDB" id="9807354at2"/>
<name>A0A0B1ZL92_9SPHN</name>
<evidence type="ECO:0000256" key="2">
    <source>
        <dbReference type="ARBA" id="ARBA00010265"/>
    </source>
</evidence>
<dbReference type="Gene3D" id="2.40.128.260">
    <property type="entry name" value="Type IV secretion system, VirB10/TraB/TrbI"/>
    <property type="match status" value="1"/>
</dbReference>
<evidence type="ECO:0000313" key="7">
    <source>
        <dbReference type="EMBL" id="KHK91875.1"/>
    </source>
</evidence>
<dbReference type="AlphaFoldDB" id="A0A0B1ZL92"/>
<dbReference type="Pfam" id="PF03743">
    <property type="entry name" value="TrbI"/>
    <property type="match status" value="1"/>
</dbReference>
<evidence type="ECO:0000313" key="8">
    <source>
        <dbReference type="Proteomes" id="UP000031057"/>
    </source>
</evidence>